<feature type="transmembrane region" description="Helical" evidence="8">
    <location>
        <begin position="407"/>
        <end position="428"/>
    </location>
</feature>
<evidence type="ECO:0000256" key="5">
    <source>
        <dbReference type="ARBA" id="ARBA00022692"/>
    </source>
</evidence>
<evidence type="ECO:0000259" key="9">
    <source>
        <dbReference type="Pfam" id="PF13231"/>
    </source>
</evidence>
<dbReference type="PANTHER" id="PTHR33908">
    <property type="entry name" value="MANNOSYLTRANSFERASE YKCB-RELATED"/>
    <property type="match status" value="1"/>
</dbReference>
<evidence type="ECO:0000256" key="1">
    <source>
        <dbReference type="ARBA" id="ARBA00004651"/>
    </source>
</evidence>
<proteinExistence type="predicted"/>
<reference evidence="10 11" key="1">
    <citation type="submission" date="2018-06" db="EMBL/GenBank/DDBJ databases">
        <title>Natronomonas sp. F16-60 a new haloarchaeon isolated from a solar saltern of Isla Cristina, Huelva, Spain.</title>
        <authorList>
            <person name="Duran-Viseras A."/>
            <person name="Sanchez-Porro C."/>
            <person name="Ventosa A."/>
        </authorList>
    </citation>
    <scope>NUCLEOTIDE SEQUENCE [LARGE SCALE GENOMIC DNA]</scope>
    <source>
        <strain evidence="10 11">F16-60</strain>
    </source>
</reference>
<keyword evidence="11" id="KW-1185">Reference proteome</keyword>
<dbReference type="EMBL" id="QMDX01000010">
    <property type="protein sequence ID" value="TSD09839.1"/>
    <property type="molecule type" value="Genomic_DNA"/>
</dbReference>
<dbReference type="Proteomes" id="UP000319894">
    <property type="component" value="Unassembled WGS sequence"/>
</dbReference>
<protein>
    <recommendedName>
        <fullName evidence="9">Glycosyltransferase RgtA/B/C/D-like domain-containing protein</fullName>
    </recommendedName>
</protein>
<keyword evidence="7 8" id="KW-0472">Membrane</keyword>
<feature type="transmembrane region" description="Helical" evidence="8">
    <location>
        <begin position="361"/>
        <end position="386"/>
    </location>
</feature>
<keyword evidence="6 8" id="KW-1133">Transmembrane helix</keyword>
<dbReference type="InParanoid" id="A0A554MXK5"/>
<feature type="transmembrane region" description="Helical" evidence="8">
    <location>
        <begin position="280"/>
        <end position="313"/>
    </location>
</feature>
<dbReference type="Pfam" id="PF13231">
    <property type="entry name" value="PMT_2"/>
    <property type="match status" value="1"/>
</dbReference>
<dbReference type="AlphaFoldDB" id="A0A554MXK5"/>
<feature type="domain" description="Glycosyltransferase RgtA/B/C/D-like" evidence="9">
    <location>
        <begin position="96"/>
        <end position="186"/>
    </location>
</feature>
<evidence type="ECO:0000256" key="6">
    <source>
        <dbReference type="ARBA" id="ARBA00022989"/>
    </source>
</evidence>
<keyword evidence="3" id="KW-0328">Glycosyltransferase</keyword>
<keyword evidence="4" id="KW-0808">Transferase</keyword>
<feature type="transmembrane region" description="Helical" evidence="8">
    <location>
        <begin position="199"/>
        <end position="219"/>
    </location>
</feature>
<dbReference type="InterPro" id="IPR038731">
    <property type="entry name" value="RgtA/B/C-like"/>
</dbReference>
<name>A0A554MXK5_9EURY</name>
<feature type="transmembrane region" description="Helical" evidence="8">
    <location>
        <begin position="111"/>
        <end position="132"/>
    </location>
</feature>
<evidence type="ECO:0000256" key="8">
    <source>
        <dbReference type="SAM" id="Phobius"/>
    </source>
</evidence>
<dbReference type="GO" id="GO:0010041">
    <property type="term" value="P:response to iron(III) ion"/>
    <property type="evidence" value="ECO:0007669"/>
    <property type="project" value="TreeGrafter"/>
</dbReference>
<evidence type="ECO:0000256" key="7">
    <source>
        <dbReference type="ARBA" id="ARBA00023136"/>
    </source>
</evidence>
<keyword evidence="2" id="KW-1003">Cell membrane</keyword>
<accession>A0A554MXK5</accession>
<evidence type="ECO:0000313" key="10">
    <source>
        <dbReference type="EMBL" id="TSD09839.1"/>
    </source>
</evidence>
<organism evidence="10 11">
    <name type="scientific">Haloglomus irregulare</name>
    <dbReference type="NCBI Taxonomy" id="2234134"/>
    <lineage>
        <taxon>Archaea</taxon>
        <taxon>Methanobacteriati</taxon>
        <taxon>Methanobacteriota</taxon>
        <taxon>Stenosarchaea group</taxon>
        <taxon>Halobacteria</taxon>
        <taxon>Halobacteriales</taxon>
        <taxon>Natronomonadaceae</taxon>
        <taxon>Haloglomus</taxon>
    </lineage>
</organism>
<evidence type="ECO:0000256" key="4">
    <source>
        <dbReference type="ARBA" id="ARBA00022679"/>
    </source>
</evidence>
<gene>
    <name evidence="10" type="ORF">DP107_14425</name>
</gene>
<keyword evidence="5 8" id="KW-0812">Transmembrane</keyword>
<feature type="transmembrane region" description="Helical" evidence="8">
    <location>
        <begin position="29"/>
        <end position="55"/>
    </location>
</feature>
<dbReference type="InterPro" id="IPR050297">
    <property type="entry name" value="LipidA_mod_glycosyltrf_83"/>
</dbReference>
<evidence type="ECO:0000256" key="2">
    <source>
        <dbReference type="ARBA" id="ARBA00022475"/>
    </source>
</evidence>
<dbReference type="GO" id="GO:0005886">
    <property type="term" value="C:plasma membrane"/>
    <property type="evidence" value="ECO:0007669"/>
    <property type="project" value="UniProtKB-SubCell"/>
</dbReference>
<sequence length="578" mass="60616">MPAVPRPMGPPPAPARVARALRRRVRGAAAVAAAHPGHALAVVLVVTAGATLRLYGLGAESLWLDEAITAVVIERFGTLELLTAVPREQPHLPPYYVLLDLWVGLVGRSDAGLRALSAAFGVVALPFVYGLGRRLFDRRVGLLALTVAALSRFQLYYAQEVRMYALLTALTVASYYCLLRRDDPRWAGGYVLTSVGAAYVHPFGGLGVLGGLASIVLASRLRERGVDTRGWPGTAGGRRAPALVALSLVPLVVAAAHEFATGFGLTYLSRPGPAAVARSLLIFFGTWPTPAVGAVVGVLLAGSALAALAPLGAAATGVRAPTPTVGATLLVACWAAAPVVVLVAASHLLTPVFWYRYALPAAPACYLLVAAGGTALTDRVAAWLATRRQPEAGRSVAANGDGRGRHLALVLRVALVVLLVSSLVPPVVAYHTTDTRDQWDEAVDAVETRAAPGDLVLVDGCLSLFGYDRYRGRGDLAVRGVVDLNSATGGDPTPRGVIERAVRNRSTVWTVVAHASAREERRLRGAVRGTHVPARTRSFVAIEVTRYERRAGAVNGIGPDATGSVPPPAAFGCRRSLI</sequence>
<dbReference type="GO" id="GO:0016763">
    <property type="term" value="F:pentosyltransferase activity"/>
    <property type="evidence" value="ECO:0007669"/>
    <property type="project" value="TreeGrafter"/>
</dbReference>
<comment type="caution">
    <text evidence="10">The sequence shown here is derived from an EMBL/GenBank/DDBJ whole genome shotgun (WGS) entry which is preliminary data.</text>
</comment>
<evidence type="ECO:0000313" key="11">
    <source>
        <dbReference type="Proteomes" id="UP000319894"/>
    </source>
</evidence>
<feature type="transmembrane region" description="Helical" evidence="8">
    <location>
        <begin position="325"/>
        <end position="349"/>
    </location>
</feature>
<dbReference type="PANTHER" id="PTHR33908:SF3">
    <property type="entry name" value="UNDECAPRENYL PHOSPHATE-ALPHA-4-AMINO-4-DEOXY-L-ARABINOSE ARABINOSYL TRANSFERASE"/>
    <property type="match status" value="1"/>
</dbReference>
<evidence type="ECO:0000256" key="3">
    <source>
        <dbReference type="ARBA" id="ARBA00022676"/>
    </source>
</evidence>
<comment type="subcellular location">
    <subcellularLocation>
        <location evidence="1">Cell membrane</location>
        <topology evidence="1">Multi-pass membrane protein</topology>
    </subcellularLocation>
</comment>
<dbReference type="GO" id="GO:0008610">
    <property type="term" value="P:lipid biosynthetic process"/>
    <property type="evidence" value="ECO:0007669"/>
    <property type="project" value="UniProtKB-ARBA"/>
</dbReference>